<evidence type="ECO:0000313" key="1">
    <source>
        <dbReference type="EMBL" id="KAG5463751.1"/>
    </source>
</evidence>
<dbReference type="AlphaFoldDB" id="A0A8H8A2K4"/>
<organism evidence="1 2">
    <name type="scientific">Olpidium bornovanus</name>
    <dbReference type="NCBI Taxonomy" id="278681"/>
    <lineage>
        <taxon>Eukaryota</taxon>
        <taxon>Fungi</taxon>
        <taxon>Fungi incertae sedis</taxon>
        <taxon>Olpidiomycota</taxon>
        <taxon>Olpidiomycotina</taxon>
        <taxon>Olpidiomycetes</taxon>
        <taxon>Olpidiales</taxon>
        <taxon>Olpidiaceae</taxon>
        <taxon>Olpidium</taxon>
    </lineage>
</organism>
<reference evidence="1 2" key="1">
    <citation type="journal article" name="Sci. Rep.">
        <title>Genome-scale phylogenetic analyses confirm Olpidium as the closest living zoosporic fungus to the non-flagellated, terrestrial fungi.</title>
        <authorList>
            <person name="Chang Y."/>
            <person name="Rochon D."/>
            <person name="Sekimoto S."/>
            <person name="Wang Y."/>
            <person name="Chovatia M."/>
            <person name="Sandor L."/>
            <person name="Salamov A."/>
            <person name="Grigoriev I.V."/>
            <person name="Stajich J.E."/>
            <person name="Spatafora J.W."/>
        </authorList>
    </citation>
    <scope>NUCLEOTIDE SEQUENCE [LARGE SCALE GENOMIC DNA]</scope>
    <source>
        <strain evidence="1">S191</strain>
    </source>
</reference>
<comment type="caution">
    <text evidence="1">The sequence shown here is derived from an EMBL/GenBank/DDBJ whole genome shotgun (WGS) entry which is preliminary data.</text>
</comment>
<name>A0A8H8A2K4_9FUNG</name>
<sequence>MRRLPPPSSPPTSTMASPFTWPPSRYLVSPYHSTERKQHFRIPIWLTTPCELKGIYLLWAYLPDEALHRIGITYYPSRYASLVGAGRPQRMDVIAVLCEIF</sequence>
<keyword evidence="2" id="KW-1185">Reference proteome</keyword>
<gene>
    <name evidence="1" type="ORF">BJ554DRAFT_2194</name>
</gene>
<dbReference type="OrthoDB" id="690928at2759"/>
<accession>A0A8H8A2K4</accession>
<dbReference type="Proteomes" id="UP000673691">
    <property type="component" value="Unassembled WGS sequence"/>
</dbReference>
<proteinExistence type="predicted"/>
<protein>
    <submittedName>
        <fullName evidence="1">Uncharacterized protein</fullName>
    </submittedName>
</protein>
<evidence type="ECO:0000313" key="2">
    <source>
        <dbReference type="Proteomes" id="UP000673691"/>
    </source>
</evidence>
<dbReference type="EMBL" id="JAEFCI010000125">
    <property type="protein sequence ID" value="KAG5463751.1"/>
    <property type="molecule type" value="Genomic_DNA"/>
</dbReference>